<dbReference type="AlphaFoldDB" id="A0A9W6HUT4"/>
<dbReference type="EMBL" id="BSET01000002">
    <property type="protein sequence ID" value="GLK02777.1"/>
    <property type="molecule type" value="Genomic_DNA"/>
</dbReference>
<feature type="transmembrane region" description="Helical" evidence="1">
    <location>
        <begin position="20"/>
        <end position="40"/>
    </location>
</feature>
<evidence type="ECO:0000313" key="2">
    <source>
        <dbReference type="EMBL" id="GLK02777.1"/>
    </source>
</evidence>
<feature type="transmembrane region" description="Helical" evidence="1">
    <location>
        <begin position="52"/>
        <end position="72"/>
    </location>
</feature>
<protein>
    <submittedName>
        <fullName evidence="2">Membrane protein</fullName>
    </submittedName>
</protein>
<keyword evidence="1" id="KW-1133">Transmembrane helix</keyword>
<organism evidence="2 3">
    <name type="scientific">Microbacterium keratanolyticum</name>
    <dbReference type="NCBI Taxonomy" id="67574"/>
    <lineage>
        <taxon>Bacteria</taxon>
        <taxon>Bacillati</taxon>
        <taxon>Actinomycetota</taxon>
        <taxon>Actinomycetes</taxon>
        <taxon>Micrococcales</taxon>
        <taxon>Microbacteriaceae</taxon>
        <taxon>Microbacterium</taxon>
    </lineage>
</organism>
<feature type="transmembrane region" description="Helical" evidence="1">
    <location>
        <begin position="114"/>
        <end position="136"/>
    </location>
</feature>
<comment type="caution">
    <text evidence="2">The sequence shown here is derived from an EMBL/GenBank/DDBJ whole genome shotgun (WGS) entry which is preliminary data.</text>
</comment>
<evidence type="ECO:0000313" key="3">
    <source>
        <dbReference type="Proteomes" id="UP001142325"/>
    </source>
</evidence>
<dbReference type="Proteomes" id="UP001142325">
    <property type="component" value="Unassembled WGS sequence"/>
</dbReference>
<feature type="transmembrane region" description="Helical" evidence="1">
    <location>
        <begin position="84"/>
        <end position="108"/>
    </location>
</feature>
<keyword evidence="1" id="KW-0812">Transmembrane</keyword>
<gene>
    <name evidence="2" type="ORF">GCM10017596_24920</name>
</gene>
<reference evidence="2" key="2">
    <citation type="submission" date="2023-01" db="EMBL/GenBank/DDBJ databases">
        <authorList>
            <person name="Sun Q."/>
            <person name="Evtushenko L."/>
        </authorList>
    </citation>
    <scope>NUCLEOTIDE SEQUENCE</scope>
    <source>
        <strain evidence="2">VKM Ac-1958</strain>
    </source>
</reference>
<evidence type="ECO:0000256" key="1">
    <source>
        <dbReference type="SAM" id="Phobius"/>
    </source>
</evidence>
<keyword evidence="3" id="KW-1185">Reference proteome</keyword>
<accession>A0A9W6HUT4</accession>
<reference evidence="2" key="1">
    <citation type="journal article" date="2014" name="Int. J. Syst. Evol. Microbiol.">
        <title>Complete genome sequence of Corynebacterium casei LMG S-19264T (=DSM 44701T), isolated from a smear-ripened cheese.</title>
        <authorList>
            <consortium name="US DOE Joint Genome Institute (JGI-PGF)"/>
            <person name="Walter F."/>
            <person name="Albersmeier A."/>
            <person name="Kalinowski J."/>
            <person name="Ruckert C."/>
        </authorList>
    </citation>
    <scope>NUCLEOTIDE SEQUENCE</scope>
    <source>
        <strain evidence="2">VKM Ac-1958</strain>
    </source>
</reference>
<name>A0A9W6HUT4_9MICO</name>
<proteinExistence type="predicted"/>
<keyword evidence="1" id="KW-0472">Membrane</keyword>
<sequence length="146" mass="15988">MSIAPQDSAQTAPTARMTGIGRVLVIVYAVMALASTGRSFVQIVQRFDEAPLAYVLSAVAAVVYIVATVALIRAGRPGWYTVAWIAIVFELSGVIVVGALSLILPALFQHPTVWSQFGIGYLFIPLLLPVFGIWWLRMHHPRRDAR</sequence>